<sequence length="67" mass="8050">MWKIFFTYSDKSKLTLTGKGKEIPLRLICKYYKDYGIRCASAVYQQYPKKDNEPQDFLEMARKIMEE</sequence>
<evidence type="ECO:0000313" key="1">
    <source>
        <dbReference type="EMBL" id="QMW80701.1"/>
    </source>
</evidence>
<reference evidence="1 2" key="1">
    <citation type="submission" date="2019-04" db="EMBL/GenBank/DDBJ databases">
        <authorList>
            <person name="Schori C."/>
            <person name="Ahrens C."/>
        </authorList>
    </citation>
    <scope>NUCLEOTIDE SEQUENCE [LARGE SCALE GENOMIC DNA]</scope>
    <source>
        <strain evidence="1 2">DSM 2950</strain>
    </source>
</reference>
<dbReference type="EMBL" id="CP039126">
    <property type="protein sequence ID" value="QMW80701.1"/>
    <property type="molecule type" value="Genomic_DNA"/>
</dbReference>
<evidence type="ECO:0000313" key="2">
    <source>
        <dbReference type="Proteomes" id="UP000515789"/>
    </source>
</evidence>
<name>A0A7G5N1F8_9FIRM</name>
<organism evidence="1 2">
    <name type="scientific">Blautia producta</name>
    <dbReference type="NCBI Taxonomy" id="33035"/>
    <lineage>
        <taxon>Bacteria</taxon>
        <taxon>Bacillati</taxon>
        <taxon>Bacillota</taxon>
        <taxon>Clostridia</taxon>
        <taxon>Lachnospirales</taxon>
        <taxon>Lachnospiraceae</taxon>
        <taxon>Blautia</taxon>
    </lineage>
</organism>
<dbReference type="AlphaFoldDB" id="A0A7G5N1F8"/>
<protein>
    <submittedName>
        <fullName evidence="1">Uncharacterized protein</fullName>
    </submittedName>
</protein>
<proteinExistence type="predicted"/>
<dbReference type="RefSeq" id="WP_018596601.1">
    <property type="nucleotide sequence ID" value="NZ_CABLBP010000031.1"/>
</dbReference>
<dbReference type="GeneID" id="75053818"/>
<dbReference type="Proteomes" id="UP000515789">
    <property type="component" value="Chromosome"/>
</dbReference>
<accession>A0A7G5N1F8</accession>
<gene>
    <name evidence="1" type="ORF">E5259_25715</name>
</gene>